<dbReference type="SUPFAM" id="SSF51735">
    <property type="entry name" value="NAD(P)-binding Rossmann-fold domains"/>
    <property type="match status" value="1"/>
</dbReference>
<evidence type="ECO:0000256" key="1">
    <source>
        <dbReference type="ARBA" id="ARBA00006484"/>
    </source>
</evidence>
<dbReference type="GeneID" id="98141192"/>
<feature type="chain" id="PRO_5045126310" description="Short chain oxidoreductase/dehydrogenase" evidence="5">
    <location>
        <begin position="16"/>
        <end position="287"/>
    </location>
</feature>
<dbReference type="CDD" id="cd05374">
    <property type="entry name" value="17beta-HSD-like_SDR_c"/>
    <property type="match status" value="1"/>
</dbReference>
<evidence type="ECO:0000313" key="6">
    <source>
        <dbReference type="EMBL" id="KAL2870580.1"/>
    </source>
</evidence>
<gene>
    <name evidence="6" type="ORF">BJX67DRAFT_242567</name>
</gene>
<keyword evidence="2" id="KW-0521">NADP</keyword>
<comment type="similarity">
    <text evidence="1 4">Belongs to the short-chain dehydrogenases/reductases (SDR) family.</text>
</comment>
<feature type="signal peptide" evidence="5">
    <location>
        <begin position="1"/>
        <end position="15"/>
    </location>
</feature>
<comment type="caution">
    <text evidence="6">The sequence shown here is derived from an EMBL/GenBank/DDBJ whole genome shotgun (WGS) entry which is preliminary data.</text>
</comment>
<dbReference type="InterPro" id="IPR051911">
    <property type="entry name" value="SDR_oxidoreductase"/>
</dbReference>
<protein>
    <recommendedName>
        <fullName evidence="8">Short chain oxidoreductase/dehydrogenase</fullName>
    </recommendedName>
</protein>
<evidence type="ECO:0000256" key="3">
    <source>
        <dbReference type="ARBA" id="ARBA00023002"/>
    </source>
</evidence>
<sequence>MSQVWFITGASSGFGLDLALLALSAGHKVIGTVRDASRASDAVSAIKAKGGEILELDVTKADTIAAVVEKANGIYGGVDILVNNAGYSLLGAVEDMKEEEVKLQMETNFFGPLRLIRAFLPTLRTRGNGNSTIVNISSIAGQDAQPTCGLYAASKFALEGLSEALALEVAPFNIAVLIVEPGAFRTNFLHASKQPETPLSEPYKGGPVDTVLQKFGSAAGKQRGDPAKAVARIFEVVTGTGEAGGLRGKILRLPLGPDCLERIERKLKKFNADIEATRSFALATDFD</sequence>
<dbReference type="Pfam" id="PF00106">
    <property type="entry name" value="adh_short"/>
    <property type="match status" value="1"/>
</dbReference>
<dbReference type="InterPro" id="IPR036291">
    <property type="entry name" value="NAD(P)-bd_dom_sf"/>
</dbReference>
<dbReference type="Gene3D" id="3.40.50.720">
    <property type="entry name" value="NAD(P)-binding Rossmann-like Domain"/>
    <property type="match status" value="1"/>
</dbReference>
<keyword evidence="5" id="KW-0732">Signal</keyword>
<dbReference type="RefSeq" id="XP_070889559.1">
    <property type="nucleotide sequence ID" value="XM_071026120.1"/>
</dbReference>
<name>A0ABR4M1A1_9EURO</name>
<dbReference type="Proteomes" id="UP001610432">
    <property type="component" value="Unassembled WGS sequence"/>
</dbReference>
<evidence type="ECO:0000256" key="2">
    <source>
        <dbReference type="ARBA" id="ARBA00022857"/>
    </source>
</evidence>
<keyword evidence="7" id="KW-1185">Reference proteome</keyword>
<evidence type="ECO:0000256" key="5">
    <source>
        <dbReference type="SAM" id="SignalP"/>
    </source>
</evidence>
<proteinExistence type="inferred from homology"/>
<dbReference type="PANTHER" id="PTHR43976">
    <property type="entry name" value="SHORT CHAIN DEHYDROGENASE"/>
    <property type="match status" value="1"/>
</dbReference>
<evidence type="ECO:0000313" key="7">
    <source>
        <dbReference type="Proteomes" id="UP001610432"/>
    </source>
</evidence>
<dbReference type="PROSITE" id="PS00061">
    <property type="entry name" value="ADH_SHORT"/>
    <property type="match status" value="1"/>
</dbReference>
<dbReference type="EMBL" id="JBFXLQ010000005">
    <property type="protein sequence ID" value="KAL2870580.1"/>
    <property type="molecule type" value="Genomic_DNA"/>
</dbReference>
<dbReference type="InterPro" id="IPR002347">
    <property type="entry name" value="SDR_fam"/>
</dbReference>
<dbReference type="PRINTS" id="PR00081">
    <property type="entry name" value="GDHRDH"/>
</dbReference>
<organism evidence="6 7">
    <name type="scientific">Aspergillus lucknowensis</name>
    <dbReference type="NCBI Taxonomy" id="176173"/>
    <lineage>
        <taxon>Eukaryota</taxon>
        <taxon>Fungi</taxon>
        <taxon>Dikarya</taxon>
        <taxon>Ascomycota</taxon>
        <taxon>Pezizomycotina</taxon>
        <taxon>Eurotiomycetes</taxon>
        <taxon>Eurotiomycetidae</taxon>
        <taxon>Eurotiales</taxon>
        <taxon>Aspergillaceae</taxon>
        <taxon>Aspergillus</taxon>
        <taxon>Aspergillus subgen. Nidulantes</taxon>
    </lineage>
</organism>
<dbReference type="InterPro" id="IPR020904">
    <property type="entry name" value="Sc_DH/Rdtase_CS"/>
</dbReference>
<keyword evidence="3" id="KW-0560">Oxidoreductase</keyword>
<dbReference type="PANTHER" id="PTHR43976:SF16">
    <property type="entry name" value="SHORT-CHAIN DEHYDROGENASE_REDUCTASE FAMILY PROTEIN"/>
    <property type="match status" value="1"/>
</dbReference>
<evidence type="ECO:0008006" key="8">
    <source>
        <dbReference type="Google" id="ProtNLM"/>
    </source>
</evidence>
<accession>A0ABR4M1A1</accession>
<reference evidence="6 7" key="1">
    <citation type="submission" date="2024-07" db="EMBL/GenBank/DDBJ databases">
        <title>Section-level genome sequencing and comparative genomics of Aspergillus sections Usti and Cavernicolus.</title>
        <authorList>
            <consortium name="Lawrence Berkeley National Laboratory"/>
            <person name="Nybo J.L."/>
            <person name="Vesth T.C."/>
            <person name="Theobald S."/>
            <person name="Frisvad J.C."/>
            <person name="Larsen T.O."/>
            <person name="Kjaerboelling I."/>
            <person name="Rothschild-Mancinelli K."/>
            <person name="Lyhne E.K."/>
            <person name="Kogle M.E."/>
            <person name="Barry K."/>
            <person name="Clum A."/>
            <person name="Na H."/>
            <person name="Ledsgaard L."/>
            <person name="Lin J."/>
            <person name="Lipzen A."/>
            <person name="Kuo A."/>
            <person name="Riley R."/>
            <person name="Mondo S."/>
            <person name="Labutti K."/>
            <person name="Haridas S."/>
            <person name="Pangalinan J."/>
            <person name="Salamov A.A."/>
            <person name="Simmons B.A."/>
            <person name="Magnuson J.K."/>
            <person name="Chen J."/>
            <person name="Drula E."/>
            <person name="Henrissat B."/>
            <person name="Wiebenga A."/>
            <person name="Lubbers R.J."/>
            <person name="Gomes A.C."/>
            <person name="Macurrencykelacurrency M.R."/>
            <person name="Stajich J."/>
            <person name="Grigoriev I.V."/>
            <person name="Mortensen U.H."/>
            <person name="De Vries R.P."/>
            <person name="Baker S.E."/>
            <person name="Andersen M.R."/>
        </authorList>
    </citation>
    <scope>NUCLEOTIDE SEQUENCE [LARGE SCALE GENOMIC DNA]</scope>
    <source>
        <strain evidence="6 7">CBS 449.75</strain>
    </source>
</reference>
<evidence type="ECO:0000256" key="4">
    <source>
        <dbReference type="RuleBase" id="RU000363"/>
    </source>
</evidence>
<dbReference type="PRINTS" id="PR00080">
    <property type="entry name" value="SDRFAMILY"/>
</dbReference>